<evidence type="ECO:0000256" key="1">
    <source>
        <dbReference type="ARBA" id="ARBA00004128"/>
    </source>
</evidence>
<dbReference type="OrthoDB" id="6493944at2759"/>
<dbReference type="InterPro" id="IPR042267">
    <property type="entry name" value="VTC_sf"/>
</dbReference>
<evidence type="ECO:0000256" key="7">
    <source>
        <dbReference type="SAM" id="Phobius"/>
    </source>
</evidence>
<keyword evidence="5 7" id="KW-0472">Membrane</keyword>
<accession>A0A8J2SU84</accession>
<keyword evidence="2" id="KW-0926">Vacuole</keyword>
<protein>
    <recommendedName>
        <fullName evidence="8">SPX domain-containing protein</fullName>
    </recommendedName>
</protein>
<reference evidence="9" key="1">
    <citation type="submission" date="2021-11" db="EMBL/GenBank/DDBJ databases">
        <authorList>
            <consortium name="Genoscope - CEA"/>
            <person name="William W."/>
        </authorList>
    </citation>
    <scope>NUCLEOTIDE SEQUENCE</scope>
</reference>
<feature type="transmembrane region" description="Helical" evidence="7">
    <location>
        <begin position="584"/>
        <end position="603"/>
    </location>
</feature>
<feature type="region of interest" description="Disordered" evidence="6">
    <location>
        <begin position="495"/>
        <end position="531"/>
    </location>
</feature>
<keyword evidence="4 7" id="KW-1133">Transmembrane helix</keyword>
<proteinExistence type="predicted"/>
<dbReference type="PANTHER" id="PTHR46140:SF1">
    <property type="entry name" value="VACUOLAR TRANSPORTER CHAPERONE COMPLEX SUBUNIT 4-RELATED"/>
    <property type="match status" value="1"/>
</dbReference>
<dbReference type="PANTHER" id="PTHR46140">
    <property type="entry name" value="VACUOLAR TRANSPORTER CHAPERONE 1-RELATED"/>
    <property type="match status" value="1"/>
</dbReference>
<dbReference type="InterPro" id="IPR051572">
    <property type="entry name" value="VTC_Complex_Subunit"/>
</dbReference>
<evidence type="ECO:0000256" key="5">
    <source>
        <dbReference type="ARBA" id="ARBA00023136"/>
    </source>
</evidence>
<comment type="subcellular location">
    <subcellularLocation>
        <location evidence="1">Vacuole membrane</location>
        <topology evidence="1">Multi-pass membrane protein</topology>
    </subcellularLocation>
</comment>
<keyword evidence="3 7" id="KW-0812">Transmembrane</keyword>
<comment type="caution">
    <text evidence="9">The sequence shown here is derived from an EMBL/GenBank/DDBJ whole genome shotgun (WGS) entry which is preliminary data.</text>
</comment>
<keyword evidence="10" id="KW-1185">Reference proteome</keyword>
<sequence>MVAFGKKLAAAAAEAPFDAAHYLDYESLKALLYDLQPLHLRAPVAENALSLAVAPATNAAAMPLAPLAEGETRTRGHEVFLERMDAELRKMDAFAHERVVAVRREVRALEALDAGADVGARLQAAGDAFLEVERYVNLNVTAVRKLLKKHDKVLPERPCAAFYTARMHDMRWVRNDYSDVVVRLSRLYAARAPAAAPADGPRGVVDERSFVRATTKYWVRSDDLSAVKLAISRHLPVLVSGGRVTEGESKDSQLVNSVYLDSPSLELYHGRLAKLPGAVALRLRWYGTGEPEEVFVERKTHRDAWTGDASVKERFRVLPGDVPRLLRAEYEPPADLPAAERRLAREVQRLVSTKRLVPTVRSQCHRTAFQLAHTNAVRASIDTNLCLINEVQREDDDHAPEQGRWYRDAARSIPSSDLTRFPFAVLELKLALAEADDLPAWLRPVLASGALAPVHKFSKFVHGCAVLLPDEVQAMPYWVDDPALAPSIRATGASGASLLRRPSPPRPRAARPSSAWGDASPRGGAPPRPRAQGCGAHFADCWVAPRALADCCPGGDGDLRGVLEKPFARQKIEPKLHFANERTFVHWLHAAALLAAFGAGAGARTDGSGRATAYACGLGAGAAALAWYAALTYRWRGARIAARAPAEWGDPHGPLVLGVAVVSFLATAWCAEVRAWLARA</sequence>
<dbReference type="Pfam" id="PF02656">
    <property type="entry name" value="DUF202"/>
    <property type="match status" value="1"/>
</dbReference>
<feature type="transmembrane region" description="Helical" evidence="7">
    <location>
        <begin position="615"/>
        <end position="635"/>
    </location>
</feature>
<dbReference type="Pfam" id="PF09359">
    <property type="entry name" value="VTC"/>
    <property type="match status" value="1"/>
</dbReference>
<organism evidence="9 10">
    <name type="scientific">Pelagomonas calceolata</name>
    <dbReference type="NCBI Taxonomy" id="35677"/>
    <lineage>
        <taxon>Eukaryota</taxon>
        <taxon>Sar</taxon>
        <taxon>Stramenopiles</taxon>
        <taxon>Ochrophyta</taxon>
        <taxon>Pelagophyceae</taxon>
        <taxon>Pelagomonadales</taxon>
        <taxon>Pelagomonadaceae</taxon>
        <taxon>Pelagomonas</taxon>
    </lineage>
</organism>
<evidence type="ECO:0000313" key="9">
    <source>
        <dbReference type="EMBL" id="CAH0376413.1"/>
    </source>
</evidence>
<dbReference type="CDD" id="cd07751">
    <property type="entry name" value="PolyPPase_VTC4_like"/>
    <property type="match status" value="1"/>
</dbReference>
<gene>
    <name evidence="9" type="ORF">PECAL_5P09950</name>
</gene>
<dbReference type="PROSITE" id="PS51382">
    <property type="entry name" value="SPX"/>
    <property type="match status" value="1"/>
</dbReference>
<dbReference type="EMBL" id="CAKKNE010000005">
    <property type="protein sequence ID" value="CAH0376413.1"/>
    <property type="molecule type" value="Genomic_DNA"/>
</dbReference>
<evidence type="ECO:0000256" key="4">
    <source>
        <dbReference type="ARBA" id="ARBA00022989"/>
    </source>
</evidence>
<dbReference type="AlphaFoldDB" id="A0A8J2SU84"/>
<feature type="domain" description="SPX" evidence="8">
    <location>
        <begin position="2"/>
        <end position="164"/>
    </location>
</feature>
<feature type="compositionally biased region" description="Low complexity" evidence="6">
    <location>
        <begin position="510"/>
        <end position="523"/>
    </location>
</feature>
<dbReference type="InterPro" id="IPR003807">
    <property type="entry name" value="DUF202"/>
</dbReference>
<dbReference type="GO" id="GO:0006799">
    <property type="term" value="P:polyphosphate biosynthetic process"/>
    <property type="evidence" value="ECO:0007669"/>
    <property type="project" value="UniProtKB-ARBA"/>
</dbReference>
<dbReference type="Gene3D" id="3.20.100.30">
    <property type="entry name" value="VTC, catalytic tunnel domain"/>
    <property type="match status" value="1"/>
</dbReference>
<name>A0A8J2SU84_9STRA</name>
<evidence type="ECO:0000313" key="10">
    <source>
        <dbReference type="Proteomes" id="UP000789595"/>
    </source>
</evidence>
<evidence type="ECO:0000256" key="6">
    <source>
        <dbReference type="SAM" id="MobiDB-lite"/>
    </source>
</evidence>
<dbReference type="GO" id="GO:0005774">
    <property type="term" value="C:vacuolar membrane"/>
    <property type="evidence" value="ECO:0007669"/>
    <property type="project" value="UniProtKB-SubCell"/>
</dbReference>
<dbReference type="CDD" id="cd14447">
    <property type="entry name" value="SPX"/>
    <property type="match status" value="1"/>
</dbReference>
<evidence type="ECO:0000256" key="2">
    <source>
        <dbReference type="ARBA" id="ARBA00022554"/>
    </source>
</evidence>
<dbReference type="InterPro" id="IPR018966">
    <property type="entry name" value="VTC_domain"/>
</dbReference>
<evidence type="ECO:0000256" key="3">
    <source>
        <dbReference type="ARBA" id="ARBA00022692"/>
    </source>
</evidence>
<dbReference type="Proteomes" id="UP000789595">
    <property type="component" value="Unassembled WGS sequence"/>
</dbReference>
<feature type="transmembrane region" description="Helical" evidence="7">
    <location>
        <begin position="655"/>
        <end position="677"/>
    </location>
</feature>
<evidence type="ECO:0000259" key="8">
    <source>
        <dbReference type="PROSITE" id="PS51382"/>
    </source>
</evidence>
<dbReference type="InterPro" id="IPR004331">
    <property type="entry name" value="SPX_dom"/>
</dbReference>